<evidence type="ECO:0000256" key="3">
    <source>
        <dbReference type="ARBA" id="ARBA00009562"/>
    </source>
</evidence>
<comment type="function">
    <text evidence="13 15">Part of a heterotetrameric complex that catalyzes the two-step biosynthesis of anthranilate, an intermediate in the biosynthesis of L-tryptophan. In the first step, the glutamine-binding beta subunit (TrpG) of anthranilate synthase (AS) provides the glutamine amidotransferase activity which generates ammonia as a substrate that, along with chorismate, is used in the second step, catalyzed by the large alpha subunit of AS (TrpE) to produce anthranilate. In the absence of TrpG, TrpE can synthesize anthranilate directly from chorismate and high concentrations of ammonia.</text>
</comment>
<comment type="caution">
    <text evidence="18">The sequence shown here is derived from an EMBL/GenBank/DDBJ whole genome shotgun (WGS) entry which is preliminary data.</text>
</comment>
<dbReference type="Pfam" id="PF00425">
    <property type="entry name" value="Chorismate_bind"/>
    <property type="match status" value="1"/>
</dbReference>
<dbReference type="InterPro" id="IPR006805">
    <property type="entry name" value="Anth_synth_I_N"/>
</dbReference>
<dbReference type="PANTHER" id="PTHR11236">
    <property type="entry name" value="AMINOBENZOATE/ANTHRANILATE SYNTHASE"/>
    <property type="match status" value="1"/>
</dbReference>
<comment type="pathway">
    <text evidence="2 15">Amino-acid biosynthesis; L-tryptophan biosynthesis; L-tryptophan from chorismate: step 1/5.</text>
</comment>
<dbReference type="SUPFAM" id="SSF56322">
    <property type="entry name" value="ADC synthase"/>
    <property type="match status" value="1"/>
</dbReference>
<keyword evidence="7 15" id="KW-0028">Amino-acid biosynthesis</keyword>
<name>A0ABR5SEG1_9BACT</name>
<evidence type="ECO:0000256" key="1">
    <source>
        <dbReference type="ARBA" id="ARBA00001946"/>
    </source>
</evidence>
<gene>
    <name evidence="15" type="primary">trpE</name>
    <name evidence="18" type="ORF">ASN18_3329</name>
</gene>
<evidence type="ECO:0000256" key="10">
    <source>
        <dbReference type="ARBA" id="ARBA00022842"/>
    </source>
</evidence>
<proteinExistence type="inferred from homology"/>
<evidence type="ECO:0000256" key="7">
    <source>
        <dbReference type="ARBA" id="ARBA00022605"/>
    </source>
</evidence>
<evidence type="ECO:0000259" key="17">
    <source>
        <dbReference type="Pfam" id="PF04715"/>
    </source>
</evidence>
<keyword evidence="12 15" id="KW-0456">Lyase</keyword>
<dbReference type="InterPro" id="IPR015890">
    <property type="entry name" value="Chorismate_C"/>
</dbReference>
<dbReference type="EMBL" id="LNQR01000142">
    <property type="protein sequence ID" value="KWT74721.1"/>
    <property type="molecule type" value="Genomic_DNA"/>
</dbReference>
<comment type="catalytic activity">
    <reaction evidence="14 15">
        <text>chorismate + L-glutamine = anthranilate + pyruvate + L-glutamate + H(+)</text>
        <dbReference type="Rhea" id="RHEA:21732"/>
        <dbReference type="ChEBI" id="CHEBI:15361"/>
        <dbReference type="ChEBI" id="CHEBI:15378"/>
        <dbReference type="ChEBI" id="CHEBI:16567"/>
        <dbReference type="ChEBI" id="CHEBI:29748"/>
        <dbReference type="ChEBI" id="CHEBI:29985"/>
        <dbReference type="ChEBI" id="CHEBI:58359"/>
        <dbReference type="EC" id="4.1.3.27"/>
    </reaction>
</comment>
<evidence type="ECO:0000256" key="9">
    <source>
        <dbReference type="ARBA" id="ARBA00022822"/>
    </source>
</evidence>
<keyword evidence="10 15" id="KW-0460">Magnesium</keyword>
<evidence type="ECO:0000256" key="15">
    <source>
        <dbReference type="RuleBase" id="RU364045"/>
    </source>
</evidence>
<feature type="domain" description="Anthranilate synthase component I N-terminal" evidence="17">
    <location>
        <begin position="35"/>
        <end position="173"/>
    </location>
</feature>
<evidence type="ECO:0000256" key="11">
    <source>
        <dbReference type="ARBA" id="ARBA00023141"/>
    </source>
</evidence>
<accession>A0ABR5SEG1</accession>
<reference evidence="18 19" key="1">
    <citation type="submission" date="2015-11" db="EMBL/GenBank/DDBJ databases">
        <authorList>
            <person name="Lin W."/>
        </authorList>
    </citation>
    <scope>NUCLEOTIDE SEQUENCE [LARGE SCALE GENOMIC DNA]</scope>
    <source>
        <strain evidence="18 19">HCH-1</strain>
    </source>
</reference>
<sequence>MYYPAIKEFKEMAETADTGGGKTILIPVYKEILADAETPVSAFYKIKKEYSFLLESVMGGEKWARYSFLGVSPLRIFKSSGTTIETIDLQSGVSSIVVADDPINALREELNTYSAVTLSTLPRFYGGLVGFMGYENVQFFERLNITEKPSLGLPDMFFMTMDTVLIFDNLKQVIKVVASAHLNSTPEAAYKEATAKIDSIIETLGKPAELPRLDVNYDYPDLQYKSSFKREDFLSAVDKAKEYIRAGDAFQIVIAQRFEADEHVEPFNIYRALRVINPSPYMFYLNVGSAAIVGSSPEILVRLEGDRVILRPIAGTRPRGRSDVEDLAMENELKADPKERAEHIMLVDLGRNDVGRVVRPGTVEVTDLMCVERYSHVMHLVSNVEGTLTDGLDAFDVLRACFPAGTVTGAPKVRAMEIIDELEPVQRGPYAGAVGYFSFSGAMDMCITIRTLVIKDGTVYVEAGAGIVADSTPEGEYNETVNKAKGMMRAVQMAKTANG</sequence>
<evidence type="ECO:0000256" key="14">
    <source>
        <dbReference type="ARBA" id="ARBA00047683"/>
    </source>
</evidence>
<keyword evidence="9 15" id="KW-0822">Tryptophan biosynthesis</keyword>
<evidence type="ECO:0000256" key="6">
    <source>
        <dbReference type="ARBA" id="ARBA00020653"/>
    </source>
</evidence>
<dbReference type="InterPro" id="IPR005256">
    <property type="entry name" value="Anth_synth_I_PabB"/>
</dbReference>
<evidence type="ECO:0000256" key="5">
    <source>
        <dbReference type="ARBA" id="ARBA00012266"/>
    </source>
</evidence>
<dbReference type="InterPro" id="IPR019999">
    <property type="entry name" value="Anth_synth_I-like"/>
</dbReference>
<dbReference type="GO" id="GO:0004049">
    <property type="term" value="F:anthranilate synthase activity"/>
    <property type="evidence" value="ECO:0007669"/>
    <property type="project" value="UniProtKB-EC"/>
</dbReference>
<dbReference type="RefSeq" id="WP_085053917.1">
    <property type="nucleotide sequence ID" value="NZ_LNQR01000142.1"/>
</dbReference>
<evidence type="ECO:0000313" key="19">
    <source>
        <dbReference type="Proteomes" id="UP000060487"/>
    </source>
</evidence>
<comment type="cofactor">
    <cofactor evidence="1 15">
        <name>Mg(2+)</name>
        <dbReference type="ChEBI" id="CHEBI:18420"/>
    </cofactor>
</comment>
<comment type="subunit">
    <text evidence="4 15">Heterotetramer consisting of two non-identical subunits: a beta subunit (TrpG) and a large alpha subunit (TrpE).</text>
</comment>
<dbReference type="PANTHER" id="PTHR11236:SF48">
    <property type="entry name" value="ISOCHORISMATE SYNTHASE MENF"/>
    <property type="match status" value="1"/>
</dbReference>
<dbReference type="PRINTS" id="PR00095">
    <property type="entry name" value="ANTSNTHASEI"/>
</dbReference>
<feature type="domain" description="Chorismate-utilising enzyme C-terminal" evidence="16">
    <location>
        <begin position="230"/>
        <end position="483"/>
    </location>
</feature>
<evidence type="ECO:0000259" key="16">
    <source>
        <dbReference type="Pfam" id="PF00425"/>
    </source>
</evidence>
<evidence type="ECO:0000256" key="13">
    <source>
        <dbReference type="ARBA" id="ARBA00025634"/>
    </source>
</evidence>
<evidence type="ECO:0000256" key="2">
    <source>
        <dbReference type="ARBA" id="ARBA00004873"/>
    </source>
</evidence>
<organism evidence="18 19">
    <name type="scientific">Candidatus Magnetominusculus xianensis</name>
    <dbReference type="NCBI Taxonomy" id="1748249"/>
    <lineage>
        <taxon>Bacteria</taxon>
        <taxon>Pseudomonadati</taxon>
        <taxon>Nitrospirota</taxon>
        <taxon>Nitrospiria</taxon>
        <taxon>Nitrospirales</taxon>
        <taxon>Nitrospiraceae</taxon>
        <taxon>Candidatus Magnetominusculus</taxon>
    </lineage>
</organism>
<protein>
    <recommendedName>
        <fullName evidence="6 15">Anthranilate synthase component 1</fullName>
        <ecNumber evidence="5 15">4.1.3.27</ecNumber>
    </recommendedName>
</protein>
<evidence type="ECO:0000256" key="8">
    <source>
        <dbReference type="ARBA" id="ARBA00022723"/>
    </source>
</evidence>
<dbReference type="NCBIfam" id="TIGR00564">
    <property type="entry name" value="trpE_most"/>
    <property type="match status" value="1"/>
</dbReference>
<dbReference type="Proteomes" id="UP000060487">
    <property type="component" value="Unassembled WGS sequence"/>
</dbReference>
<dbReference type="EC" id="4.1.3.27" evidence="5 15"/>
<keyword evidence="19" id="KW-1185">Reference proteome</keyword>
<dbReference type="Pfam" id="PF04715">
    <property type="entry name" value="Anth_synt_I_N"/>
    <property type="match status" value="1"/>
</dbReference>
<evidence type="ECO:0000256" key="4">
    <source>
        <dbReference type="ARBA" id="ARBA00011575"/>
    </source>
</evidence>
<keyword evidence="11 15" id="KW-0057">Aromatic amino acid biosynthesis</keyword>
<dbReference type="Gene3D" id="3.60.120.10">
    <property type="entry name" value="Anthranilate synthase"/>
    <property type="match status" value="1"/>
</dbReference>
<comment type="similarity">
    <text evidence="3 15">Belongs to the anthranilate synthase component I family.</text>
</comment>
<evidence type="ECO:0000313" key="18">
    <source>
        <dbReference type="EMBL" id="KWT74721.1"/>
    </source>
</evidence>
<keyword evidence="8 15" id="KW-0479">Metal-binding</keyword>
<evidence type="ECO:0000256" key="12">
    <source>
        <dbReference type="ARBA" id="ARBA00023239"/>
    </source>
</evidence>
<dbReference type="InterPro" id="IPR005801">
    <property type="entry name" value="ADC_synthase"/>
</dbReference>